<reference evidence="16 17" key="1">
    <citation type="journal article" date="2019" name="Mol. Ecol. Resour.">
        <title>Chromosome-level genome assembly of Triplophysa tibetana, a fish adapted to the harsh high-altitude environment of the Tibetan Plateau.</title>
        <authorList>
            <person name="Yang X."/>
            <person name="Liu H."/>
            <person name="Ma Z."/>
            <person name="Zou Y."/>
            <person name="Zou M."/>
            <person name="Mao Y."/>
            <person name="Li X."/>
            <person name="Wang H."/>
            <person name="Chen T."/>
            <person name="Wang W."/>
            <person name="Yang R."/>
        </authorList>
    </citation>
    <scope>NUCLEOTIDE SEQUENCE [LARGE SCALE GENOMIC DNA]</scope>
    <source>
        <strain evidence="16">TTIB1903HZAU</strain>
        <tissue evidence="16">Muscle</tissue>
    </source>
</reference>
<evidence type="ECO:0000313" key="17">
    <source>
        <dbReference type="Proteomes" id="UP000324632"/>
    </source>
</evidence>
<evidence type="ECO:0000259" key="15">
    <source>
        <dbReference type="Pfam" id="PF13908"/>
    </source>
</evidence>
<feature type="chain" id="PRO_5022776092" description="Protein shisa-5" evidence="14">
    <location>
        <begin position="22"/>
        <end position="242"/>
    </location>
</feature>
<comment type="similarity">
    <text evidence="10">Belongs to the shisa family.</text>
</comment>
<sequence length="242" mass="25993">MASSVPVLLLLSAALFTTTVADNDCEGYMTSNGLYKPSIDCGYIQFCCGDCNDRFCCINPLKRFPEDAQNDCFFNDFKPIAIGVTVAGIVIFIILFIVCCVCPCCCLYKMCRKPTPIVTTTTHTVISTQYPQQPVVPAGQYPPYKPVAPPAGYRGQPAYGGPPMPTGPYQGQPYIAGPPPPYQEAGGPGYPAPYSQAAFDGGQASYPIQPPVHPGFAHPATDYSSTQPAYNPAFMEQPKTGF</sequence>
<feature type="signal peptide" evidence="14">
    <location>
        <begin position="1"/>
        <end position="21"/>
    </location>
</feature>
<dbReference type="AlphaFoldDB" id="A0A5A9NSX9"/>
<comment type="function">
    <text evidence="9">Can induce apoptosis in a caspase-dependent manner and plays a role in p53/TP53-dependent apoptosis.</text>
</comment>
<evidence type="ECO:0000313" key="16">
    <source>
        <dbReference type="EMBL" id="KAA0712006.1"/>
    </source>
</evidence>
<keyword evidence="4" id="KW-0053">Apoptosis</keyword>
<proteinExistence type="inferred from homology"/>
<dbReference type="PANTHER" id="PTHR31395:SF14">
    <property type="entry name" value="PROTEIN SHISA-5"/>
    <property type="match status" value="1"/>
</dbReference>
<keyword evidence="7 13" id="KW-0472">Membrane</keyword>
<name>A0A5A9NSX9_9TELE</name>
<evidence type="ECO:0000256" key="6">
    <source>
        <dbReference type="ARBA" id="ARBA00022989"/>
    </source>
</evidence>
<dbReference type="EMBL" id="SOYY01000014">
    <property type="protein sequence ID" value="KAA0712006.1"/>
    <property type="molecule type" value="Genomic_DNA"/>
</dbReference>
<dbReference type="InterPro" id="IPR026910">
    <property type="entry name" value="Shisa"/>
</dbReference>
<evidence type="ECO:0000256" key="10">
    <source>
        <dbReference type="ARBA" id="ARBA00038108"/>
    </source>
</evidence>
<evidence type="ECO:0000256" key="3">
    <source>
        <dbReference type="ARBA" id="ARBA00022692"/>
    </source>
</evidence>
<evidence type="ECO:0000256" key="5">
    <source>
        <dbReference type="ARBA" id="ARBA00022824"/>
    </source>
</evidence>
<evidence type="ECO:0000256" key="8">
    <source>
        <dbReference type="ARBA" id="ARBA00023242"/>
    </source>
</evidence>
<evidence type="ECO:0000256" key="4">
    <source>
        <dbReference type="ARBA" id="ARBA00022703"/>
    </source>
</evidence>
<keyword evidence="17" id="KW-1185">Reference proteome</keyword>
<evidence type="ECO:0000256" key="7">
    <source>
        <dbReference type="ARBA" id="ARBA00023136"/>
    </source>
</evidence>
<dbReference type="Pfam" id="PF13908">
    <property type="entry name" value="Shisa_N"/>
    <property type="match status" value="1"/>
</dbReference>
<keyword evidence="14" id="KW-0732">Signal</keyword>
<protein>
    <recommendedName>
        <fullName evidence="11">Protein shisa-5</fullName>
    </recommendedName>
    <alternativeName>
        <fullName evidence="12">Scotin</fullName>
    </alternativeName>
</protein>
<dbReference type="PANTHER" id="PTHR31395">
    <property type="entry name" value="SHISA"/>
    <property type="match status" value="1"/>
</dbReference>
<evidence type="ECO:0000256" key="12">
    <source>
        <dbReference type="ARBA" id="ARBA00041983"/>
    </source>
</evidence>
<gene>
    <name evidence="16" type="ORF">E1301_Tti012744</name>
</gene>
<organism evidence="16 17">
    <name type="scientific">Triplophysa tibetana</name>
    <dbReference type="NCBI Taxonomy" id="1572043"/>
    <lineage>
        <taxon>Eukaryota</taxon>
        <taxon>Metazoa</taxon>
        <taxon>Chordata</taxon>
        <taxon>Craniata</taxon>
        <taxon>Vertebrata</taxon>
        <taxon>Euteleostomi</taxon>
        <taxon>Actinopterygii</taxon>
        <taxon>Neopterygii</taxon>
        <taxon>Teleostei</taxon>
        <taxon>Ostariophysi</taxon>
        <taxon>Cypriniformes</taxon>
        <taxon>Nemacheilidae</taxon>
        <taxon>Triplophysa</taxon>
    </lineage>
</organism>
<dbReference type="OrthoDB" id="9949323at2759"/>
<evidence type="ECO:0000256" key="2">
    <source>
        <dbReference type="ARBA" id="ARBA00004126"/>
    </source>
</evidence>
<evidence type="ECO:0000256" key="11">
    <source>
        <dbReference type="ARBA" id="ARBA00040441"/>
    </source>
</evidence>
<comment type="caution">
    <text evidence="16">The sequence shown here is derived from an EMBL/GenBank/DDBJ whole genome shotgun (WGS) entry which is preliminary data.</text>
</comment>
<feature type="transmembrane region" description="Helical" evidence="13">
    <location>
        <begin position="80"/>
        <end position="108"/>
    </location>
</feature>
<evidence type="ECO:0000256" key="9">
    <source>
        <dbReference type="ARBA" id="ARBA00037507"/>
    </source>
</evidence>
<dbReference type="GO" id="GO:0005789">
    <property type="term" value="C:endoplasmic reticulum membrane"/>
    <property type="evidence" value="ECO:0007669"/>
    <property type="project" value="UniProtKB-SubCell"/>
</dbReference>
<evidence type="ECO:0000256" key="1">
    <source>
        <dbReference type="ARBA" id="ARBA00004115"/>
    </source>
</evidence>
<accession>A0A5A9NSX9</accession>
<comment type="subcellular location">
    <subcellularLocation>
        <location evidence="1">Endoplasmic reticulum membrane</location>
        <topology evidence="1">Single-pass type I membrane protein</topology>
    </subcellularLocation>
    <subcellularLocation>
        <location evidence="2">Nucleus membrane</location>
    </subcellularLocation>
</comment>
<keyword evidence="8" id="KW-0539">Nucleus</keyword>
<dbReference type="Proteomes" id="UP000324632">
    <property type="component" value="Chromosome 14"/>
</dbReference>
<dbReference type="GO" id="GO:0031965">
    <property type="term" value="C:nuclear membrane"/>
    <property type="evidence" value="ECO:0007669"/>
    <property type="project" value="UniProtKB-SubCell"/>
</dbReference>
<keyword evidence="3 13" id="KW-0812">Transmembrane</keyword>
<keyword evidence="5" id="KW-0256">Endoplasmic reticulum</keyword>
<evidence type="ECO:0000256" key="13">
    <source>
        <dbReference type="SAM" id="Phobius"/>
    </source>
</evidence>
<dbReference type="GO" id="GO:0006915">
    <property type="term" value="P:apoptotic process"/>
    <property type="evidence" value="ECO:0007669"/>
    <property type="project" value="UniProtKB-KW"/>
</dbReference>
<feature type="domain" description="Shisa N-terminal" evidence="15">
    <location>
        <begin position="23"/>
        <end position="73"/>
    </location>
</feature>
<evidence type="ECO:0000256" key="14">
    <source>
        <dbReference type="SAM" id="SignalP"/>
    </source>
</evidence>
<keyword evidence="6 13" id="KW-1133">Transmembrane helix</keyword>
<dbReference type="InterPro" id="IPR053891">
    <property type="entry name" value="Shisa_N"/>
</dbReference>